<sequence>MPARLPGIATAYLLAGLLIAAAQGEVPPSPDASPGEVQPAVDADPAKEIVQRLQGLDAATRAELVRYLQEDVPPPPAPLSQAEGSTARGLDPALVAQGQAAFQSYCIDCHDAERSLNKRKSFAGWLSTTKRMAAKTDANIPGSAVTPIATYLTSVASAGSGNGGLLDSARELMDGSSSFSPNATISTMWRGADQHDIMNPDFYADVWVGADWQPEGPLSATVMACTSCHSDFNFSKGYSVELVDGSATLDLLKLVDRDRESGRRGDGTTGDCGDCPAAEWTAKVKAGRFVVPFGAFQGMSHPGVYRTLDNPLIFDMGRRYSPGGIRYLPVFGAPYSDEGVNLDLGAPLPRDFSAGLSLYAVNGFQGDLSWSPGDGRSYSDNNRTPAGGARLTVGNSLLKFGASLMGGQMQDDGADDRLFYHCYGVDLVYRHEDLFRFYFEYAARQSDFKPVDDPEYFYGIVAEGELRIIKEPRIGFLVRYDTLEQHRYIVFPDSSIQRYTWGFTVALPGPTSLMLNHEIWTSSDFGEFHLLGARWVASF</sequence>
<organism evidence="2">
    <name type="scientific">Schlesneria paludicola</name>
    <dbReference type="NCBI Taxonomy" id="360056"/>
    <lineage>
        <taxon>Bacteria</taxon>
        <taxon>Pseudomonadati</taxon>
        <taxon>Planctomycetota</taxon>
        <taxon>Planctomycetia</taxon>
        <taxon>Planctomycetales</taxon>
        <taxon>Planctomycetaceae</taxon>
        <taxon>Schlesneria</taxon>
    </lineage>
</organism>
<dbReference type="GO" id="GO:0020037">
    <property type="term" value="F:heme binding"/>
    <property type="evidence" value="ECO:0007669"/>
    <property type="project" value="InterPro"/>
</dbReference>
<protein>
    <recommendedName>
        <fullName evidence="3">Cytochrome c domain-containing protein</fullName>
    </recommendedName>
</protein>
<dbReference type="AlphaFoldDB" id="A0A7C2NY13"/>
<proteinExistence type="predicted"/>
<feature type="signal peptide" evidence="1">
    <location>
        <begin position="1"/>
        <end position="24"/>
    </location>
</feature>
<dbReference type="Gene3D" id="1.10.760.10">
    <property type="entry name" value="Cytochrome c-like domain"/>
    <property type="match status" value="1"/>
</dbReference>
<comment type="caution">
    <text evidence="2">The sequence shown here is derived from an EMBL/GenBank/DDBJ whole genome shotgun (WGS) entry which is preliminary data.</text>
</comment>
<dbReference type="GO" id="GO:0009055">
    <property type="term" value="F:electron transfer activity"/>
    <property type="evidence" value="ECO:0007669"/>
    <property type="project" value="InterPro"/>
</dbReference>
<dbReference type="EMBL" id="DSOK01000345">
    <property type="protein sequence ID" value="HEN16290.1"/>
    <property type="molecule type" value="Genomic_DNA"/>
</dbReference>
<keyword evidence="1" id="KW-0732">Signal</keyword>
<dbReference type="InterPro" id="IPR036909">
    <property type="entry name" value="Cyt_c-like_dom_sf"/>
</dbReference>
<evidence type="ECO:0000256" key="1">
    <source>
        <dbReference type="SAM" id="SignalP"/>
    </source>
</evidence>
<dbReference type="SUPFAM" id="SSF56935">
    <property type="entry name" value="Porins"/>
    <property type="match status" value="1"/>
</dbReference>
<evidence type="ECO:0000313" key="2">
    <source>
        <dbReference type="EMBL" id="HEN16290.1"/>
    </source>
</evidence>
<reference evidence="2" key="1">
    <citation type="journal article" date="2020" name="mSystems">
        <title>Genome- and Community-Level Interaction Insights into Carbon Utilization and Element Cycling Functions of Hydrothermarchaeota in Hydrothermal Sediment.</title>
        <authorList>
            <person name="Zhou Z."/>
            <person name="Liu Y."/>
            <person name="Xu W."/>
            <person name="Pan J."/>
            <person name="Luo Z.H."/>
            <person name="Li M."/>
        </authorList>
    </citation>
    <scope>NUCLEOTIDE SEQUENCE [LARGE SCALE GENOMIC DNA]</scope>
    <source>
        <strain evidence="2">SpSt-339</strain>
    </source>
</reference>
<feature type="chain" id="PRO_5028144185" description="Cytochrome c domain-containing protein" evidence="1">
    <location>
        <begin position="25"/>
        <end position="539"/>
    </location>
</feature>
<accession>A0A7C2NY13</accession>
<gene>
    <name evidence="2" type="ORF">ENQ76_12580</name>
</gene>
<name>A0A7C2NY13_9PLAN</name>
<evidence type="ECO:0008006" key="3">
    <source>
        <dbReference type="Google" id="ProtNLM"/>
    </source>
</evidence>